<accession>A0A1F5Y061</accession>
<gene>
    <name evidence="2" type="ORF">A3G54_03300</name>
</gene>
<comment type="caution">
    <text evidence="2">The sequence shown here is derived from an EMBL/GenBank/DDBJ whole genome shotgun (WGS) entry which is preliminary data.</text>
</comment>
<evidence type="ECO:0000313" key="3">
    <source>
        <dbReference type="Proteomes" id="UP000178894"/>
    </source>
</evidence>
<sequence length="574" mass="61193">MIWIFAIISILLTPNLASADVPVFDSRNNKVLLDTKQLIDERTEILNQMIAGIFRKEIGITKSGAKEDPAIQEIIASVQSGSATPCEALGNSLDCIASKITEQSMVNLAAQYQARLEGEDENGAAAKEPDGDPINTFTDGKFYVPDYGQYYANVATNEREIFLGSTLGDADPLQVKANLAPYLKDTIPQLVSKSLKSEDFENRVKSTMPENEDDFFATWEALISPQNSPEGVYLSFLDEAQFREQTALAIAQEELNSPGIIPTKDCDYADVNGKKLIGNCIITNPAGQNVAAAGQIPIIDRERASNADELSDIQKVASKPGEGENTFIGPSIMTAGNDATRKNSSLYNVDQLINLAAKIIASIFNGTAKTAPTPTPRVSPTPTPAQRPVMIDSPANGTYANGDVSVSVTSTAPGTVAVQFYVDGVPYGLPVAGTGTFNTTIDTDILTEGPHVITAVALDSNNAQIGTSNPVTIFVDRTPPAISALRTSDSETNIRGNTNITADASDNGNKKLVSVEFFLNGISIGFGNLQMGLHRLIGWDSTSFVNGTYQLIAVATDRAGNTTETTPLAITINN</sequence>
<dbReference type="AlphaFoldDB" id="A0A1F5Y061"/>
<keyword evidence="1" id="KW-0732">Signal</keyword>
<evidence type="ECO:0000256" key="1">
    <source>
        <dbReference type="SAM" id="SignalP"/>
    </source>
</evidence>
<evidence type="ECO:0008006" key="4">
    <source>
        <dbReference type="Google" id="ProtNLM"/>
    </source>
</evidence>
<feature type="chain" id="PRO_5009522343" description="Bacterial Ig-like domain-containing protein" evidence="1">
    <location>
        <begin position="20"/>
        <end position="574"/>
    </location>
</feature>
<dbReference type="InterPro" id="IPR013783">
    <property type="entry name" value="Ig-like_fold"/>
</dbReference>
<protein>
    <recommendedName>
        <fullName evidence="4">Bacterial Ig-like domain-containing protein</fullName>
    </recommendedName>
</protein>
<dbReference type="Proteomes" id="UP000178894">
    <property type="component" value="Unassembled WGS sequence"/>
</dbReference>
<evidence type="ECO:0000313" key="2">
    <source>
        <dbReference type="EMBL" id="OGF93585.1"/>
    </source>
</evidence>
<organism evidence="2 3">
    <name type="scientific">Candidatus Giovannonibacteria bacterium RIFCSPLOWO2_12_FULL_44_15</name>
    <dbReference type="NCBI Taxonomy" id="1798364"/>
    <lineage>
        <taxon>Bacteria</taxon>
        <taxon>Candidatus Giovannoniibacteriota</taxon>
    </lineage>
</organism>
<dbReference type="Gene3D" id="2.60.40.10">
    <property type="entry name" value="Immunoglobulins"/>
    <property type="match status" value="2"/>
</dbReference>
<dbReference type="Pfam" id="PF17957">
    <property type="entry name" value="Big_7"/>
    <property type="match status" value="1"/>
</dbReference>
<proteinExistence type="predicted"/>
<dbReference type="STRING" id="1798364.A3G54_03300"/>
<reference evidence="2 3" key="1">
    <citation type="journal article" date="2016" name="Nat. Commun.">
        <title>Thousands of microbial genomes shed light on interconnected biogeochemical processes in an aquifer system.</title>
        <authorList>
            <person name="Anantharaman K."/>
            <person name="Brown C.T."/>
            <person name="Hug L.A."/>
            <person name="Sharon I."/>
            <person name="Castelle C.J."/>
            <person name="Probst A.J."/>
            <person name="Thomas B.C."/>
            <person name="Singh A."/>
            <person name="Wilkins M.J."/>
            <person name="Karaoz U."/>
            <person name="Brodie E.L."/>
            <person name="Williams K.H."/>
            <person name="Hubbard S.S."/>
            <person name="Banfield J.F."/>
        </authorList>
    </citation>
    <scope>NUCLEOTIDE SEQUENCE [LARGE SCALE GENOMIC DNA]</scope>
</reference>
<feature type="signal peptide" evidence="1">
    <location>
        <begin position="1"/>
        <end position="19"/>
    </location>
</feature>
<dbReference type="EMBL" id="MFIQ01000012">
    <property type="protein sequence ID" value="OGF93585.1"/>
    <property type="molecule type" value="Genomic_DNA"/>
</dbReference>
<name>A0A1F5Y061_9BACT</name>